<evidence type="ECO:0000313" key="2">
    <source>
        <dbReference type="EMBL" id="KAA1423403.1"/>
    </source>
</evidence>
<reference evidence="2 3" key="1">
    <citation type="submission" date="2019-09" db="EMBL/GenBank/DDBJ databases">
        <title>Mumia zhuanghuii sp. nov. isolated from the intestinal contents of plateau pika (Ochotona curzoniae) in the Qinghai-Tibet plateau of China.</title>
        <authorList>
            <person name="Tian Z."/>
        </authorList>
    </citation>
    <scope>NUCLEOTIDE SEQUENCE [LARGE SCALE GENOMIC DNA]</scope>
    <source>
        <strain evidence="3">350</strain>
    </source>
</reference>
<name>A0A5Q6RZ87_9ACTN</name>
<evidence type="ECO:0000256" key="1">
    <source>
        <dbReference type="SAM" id="Coils"/>
    </source>
</evidence>
<dbReference type="RefSeq" id="WP_149768922.1">
    <property type="nucleotide sequence ID" value="NZ_VDFQ02000002.1"/>
</dbReference>
<sequence length="276" mass="30731">MAALDEAIIDAVSSENPVTVRGAYYRLVSMGAIEKTEAGYKTVSRRLVLLRQAGLVPYEWITDGTRLIRTPRTFSGPGAALRHAADSYRRSIWQDEDSAVIVCIEKDALTGVISPVTDGYDVELATLRGYSSETFAHSLARSAAAHARRGKTIFLYQLGDHDPSGVDAWRDIRRKVTAFTPDSAIEFSRLAVNTEQIESFALPTRPTKTTDSRSASFVGESVEVDALPPTILRGLVERAILRHLDRDRLDRVLRQERDDLRKLRELADDWEAGEQS</sequence>
<comment type="caution">
    <text evidence="2">The sequence shown here is derived from an EMBL/GenBank/DDBJ whole genome shotgun (WGS) entry which is preliminary data.</text>
</comment>
<dbReference type="Proteomes" id="UP000307768">
    <property type="component" value="Unassembled WGS sequence"/>
</dbReference>
<feature type="coiled-coil region" evidence="1">
    <location>
        <begin position="246"/>
        <end position="273"/>
    </location>
</feature>
<evidence type="ECO:0008006" key="4">
    <source>
        <dbReference type="Google" id="ProtNLM"/>
    </source>
</evidence>
<dbReference type="EMBL" id="VDFQ02000002">
    <property type="protein sequence ID" value="KAA1423403.1"/>
    <property type="molecule type" value="Genomic_DNA"/>
</dbReference>
<proteinExistence type="predicted"/>
<accession>A0A5Q6RZ87</accession>
<dbReference type="AlphaFoldDB" id="A0A5Q6RZ87"/>
<gene>
    <name evidence="2" type="ORF">FE697_007265</name>
</gene>
<organism evidence="2 3">
    <name type="scientific">Mumia zhuanghuii</name>
    <dbReference type="NCBI Taxonomy" id="2585211"/>
    <lineage>
        <taxon>Bacteria</taxon>
        <taxon>Bacillati</taxon>
        <taxon>Actinomycetota</taxon>
        <taxon>Actinomycetes</taxon>
        <taxon>Propionibacteriales</taxon>
        <taxon>Nocardioidaceae</taxon>
        <taxon>Mumia</taxon>
    </lineage>
</organism>
<evidence type="ECO:0000313" key="3">
    <source>
        <dbReference type="Proteomes" id="UP000307768"/>
    </source>
</evidence>
<keyword evidence="1" id="KW-0175">Coiled coil</keyword>
<dbReference type="OrthoDB" id="546653at2"/>
<protein>
    <recommendedName>
        <fullName evidence="4">DUF2399 domain-containing protein</fullName>
    </recommendedName>
</protein>